<keyword evidence="7" id="KW-0472">Membrane</keyword>
<dbReference type="OrthoDB" id="9784450at2"/>
<dbReference type="Pfam" id="PF00005">
    <property type="entry name" value="ABC_tran"/>
    <property type="match status" value="2"/>
</dbReference>
<evidence type="ECO:0000256" key="5">
    <source>
        <dbReference type="ARBA" id="ARBA00022741"/>
    </source>
</evidence>
<dbReference type="InterPro" id="IPR050388">
    <property type="entry name" value="ABC_Ni/Peptide_Import"/>
</dbReference>
<protein>
    <submittedName>
        <fullName evidence="9">Glutathione import ATP-binding protein GsiA</fullName>
        <ecNumber evidence="9">3.6.3.-</ecNumber>
    </submittedName>
</protein>
<feature type="domain" description="ABC transporter" evidence="8">
    <location>
        <begin position="263"/>
        <end position="461"/>
    </location>
</feature>
<reference evidence="10" key="1">
    <citation type="submission" date="2016-02" db="EMBL/GenBank/DDBJ databases">
        <authorList>
            <person name="Rodrigo-Torres Lidia"/>
            <person name="Arahal R.David."/>
        </authorList>
    </citation>
    <scope>NUCLEOTIDE SEQUENCE [LARGE SCALE GENOMIC DNA]</scope>
    <source>
        <strain evidence="10">CECT 9029</strain>
    </source>
</reference>
<dbReference type="RefSeq" id="WP_062664730.1">
    <property type="nucleotide sequence ID" value="NZ_FIZX01000002.1"/>
</dbReference>
<keyword evidence="9" id="KW-0378">Hydrolase</keyword>
<name>A0A128F6R2_9GAMM</name>
<dbReference type="Gene3D" id="3.40.50.300">
    <property type="entry name" value="P-loop containing nucleotide triphosphate hydrolases"/>
    <property type="match status" value="2"/>
</dbReference>
<evidence type="ECO:0000259" key="8">
    <source>
        <dbReference type="PROSITE" id="PS50893"/>
    </source>
</evidence>
<comment type="subcellular location">
    <subcellularLocation>
        <location evidence="1">Cell inner membrane</location>
        <topology evidence="1">Peripheral membrane protein</topology>
    </subcellularLocation>
</comment>
<keyword evidence="3" id="KW-0813">Transport</keyword>
<organism evidence="9 10">
    <name type="scientific">Grimontia celer</name>
    <dbReference type="NCBI Taxonomy" id="1796497"/>
    <lineage>
        <taxon>Bacteria</taxon>
        <taxon>Pseudomonadati</taxon>
        <taxon>Pseudomonadota</taxon>
        <taxon>Gammaproteobacteria</taxon>
        <taxon>Vibrionales</taxon>
        <taxon>Vibrionaceae</taxon>
        <taxon>Grimontia</taxon>
    </lineage>
</organism>
<dbReference type="Proteomes" id="UP000071641">
    <property type="component" value="Unassembled WGS sequence"/>
</dbReference>
<evidence type="ECO:0000256" key="1">
    <source>
        <dbReference type="ARBA" id="ARBA00004417"/>
    </source>
</evidence>
<sequence length="461" mass="49645">MKPLIQLNDLSITVGDTLLIQPVSLTLYQDRPLTILGETGSGKSLLAQAIIGTLPETLSQHGDVEILDQQLEGDALKALWGKEIIMLPQEPWRSLDPLMRGYQQVSEVYECVHGNSPEAAFNMAIEDLDAVGLKESAMKRPGELSGGMAQRLAVVAAKAGGAKLILADEPTKGLDASRRDDITSLLKESAQGGGLLTITHDIEVARQLQGDIMVMRNGELLEKGTASQVLENPQHEYTKALIAADPLHWDKHTDANPFTDTVISAESLSIGRGGKALAEDLSFTLHAGEVMGVVGDSGCGKSTLGDTLLGLLPAVKGSISKPKPNTAPYQWQKLFQDPPSAVTSSVTLGTLLEDLVSLHNLDRTKIPPLMDKLNLAPELLERNSLSVSGGELQRFSIMRALLLEPVFLFADEPTSRLDPITAKEVTDVLITLAKEQGCALLLVSHDKHLVEKRCDSVIKMS</sequence>
<dbReference type="EMBL" id="FIZX01000002">
    <property type="protein sequence ID" value="CZF82479.1"/>
    <property type="molecule type" value="Genomic_DNA"/>
</dbReference>
<evidence type="ECO:0000256" key="2">
    <source>
        <dbReference type="ARBA" id="ARBA00005417"/>
    </source>
</evidence>
<proteinExistence type="inferred from homology"/>
<keyword evidence="6 9" id="KW-0067">ATP-binding</keyword>
<gene>
    <name evidence="9" type="primary">gsiA_2</name>
    <name evidence="9" type="ORF">GCE9029_03255</name>
</gene>
<keyword evidence="4" id="KW-1003">Cell membrane</keyword>
<dbReference type="InterPro" id="IPR027417">
    <property type="entry name" value="P-loop_NTPase"/>
</dbReference>
<dbReference type="GO" id="GO:0005524">
    <property type="term" value="F:ATP binding"/>
    <property type="evidence" value="ECO:0007669"/>
    <property type="project" value="UniProtKB-KW"/>
</dbReference>
<evidence type="ECO:0000256" key="6">
    <source>
        <dbReference type="ARBA" id="ARBA00022840"/>
    </source>
</evidence>
<evidence type="ECO:0000256" key="4">
    <source>
        <dbReference type="ARBA" id="ARBA00022475"/>
    </source>
</evidence>
<evidence type="ECO:0000313" key="10">
    <source>
        <dbReference type="Proteomes" id="UP000071641"/>
    </source>
</evidence>
<dbReference type="STRING" id="1796497.GCE9029_03255"/>
<keyword evidence="5" id="KW-0547">Nucleotide-binding</keyword>
<evidence type="ECO:0000313" key="9">
    <source>
        <dbReference type="EMBL" id="CZF82479.1"/>
    </source>
</evidence>
<dbReference type="GO" id="GO:0005886">
    <property type="term" value="C:plasma membrane"/>
    <property type="evidence" value="ECO:0007669"/>
    <property type="project" value="UniProtKB-SubCell"/>
</dbReference>
<dbReference type="InterPro" id="IPR003439">
    <property type="entry name" value="ABC_transporter-like_ATP-bd"/>
</dbReference>
<dbReference type="GO" id="GO:0016887">
    <property type="term" value="F:ATP hydrolysis activity"/>
    <property type="evidence" value="ECO:0007669"/>
    <property type="project" value="InterPro"/>
</dbReference>
<keyword evidence="10" id="KW-1185">Reference proteome</keyword>
<dbReference type="InterPro" id="IPR003593">
    <property type="entry name" value="AAA+_ATPase"/>
</dbReference>
<dbReference type="SUPFAM" id="SSF52540">
    <property type="entry name" value="P-loop containing nucleoside triphosphate hydrolases"/>
    <property type="match status" value="2"/>
</dbReference>
<evidence type="ECO:0000256" key="7">
    <source>
        <dbReference type="ARBA" id="ARBA00023136"/>
    </source>
</evidence>
<dbReference type="SMART" id="SM00382">
    <property type="entry name" value="AAA"/>
    <property type="match status" value="2"/>
</dbReference>
<dbReference type="EC" id="3.6.3.-" evidence="9"/>
<feature type="domain" description="ABC transporter" evidence="8">
    <location>
        <begin position="5"/>
        <end position="242"/>
    </location>
</feature>
<accession>A0A128F6R2</accession>
<comment type="similarity">
    <text evidence="2">Belongs to the ABC transporter superfamily.</text>
</comment>
<evidence type="ECO:0000256" key="3">
    <source>
        <dbReference type="ARBA" id="ARBA00022448"/>
    </source>
</evidence>
<dbReference type="PANTHER" id="PTHR43297">
    <property type="entry name" value="OLIGOPEPTIDE TRANSPORT ATP-BINDING PROTEIN APPD"/>
    <property type="match status" value="1"/>
</dbReference>
<dbReference type="AlphaFoldDB" id="A0A128F6R2"/>
<dbReference type="PROSITE" id="PS50893">
    <property type="entry name" value="ABC_TRANSPORTER_2"/>
    <property type="match status" value="2"/>
</dbReference>
<dbReference type="PANTHER" id="PTHR43297:SF7">
    <property type="entry name" value="D,D-DIPEPTIDE TRANSPORT ATP-BINDING PROTEIN DDPD-RELATED"/>
    <property type="match status" value="1"/>
</dbReference>